<dbReference type="PANTHER" id="PTHR10739">
    <property type="entry name" value="CYTIDYLYLTRANSFERASE"/>
    <property type="match status" value="1"/>
</dbReference>
<evidence type="ECO:0000256" key="9">
    <source>
        <dbReference type="ARBA" id="ARBA00025706"/>
    </source>
</evidence>
<evidence type="ECO:0000256" key="4">
    <source>
        <dbReference type="ARBA" id="ARBA00022679"/>
    </source>
</evidence>
<dbReference type="InterPro" id="IPR041723">
    <property type="entry name" value="CCT"/>
</dbReference>
<comment type="pathway">
    <text evidence="1">Lipid metabolism.</text>
</comment>
<dbReference type="AlphaFoldDB" id="A0A7R8WK59"/>
<dbReference type="CDD" id="cd02174">
    <property type="entry name" value="CCT"/>
    <property type="match status" value="1"/>
</dbReference>
<dbReference type="EC" id="2.7.7.15" evidence="10"/>
<evidence type="ECO:0000256" key="1">
    <source>
        <dbReference type="ARBA" id="ARBA00005189"/>
    </source>
</evidence>
<dbReference type="InterPro" id="IPR004821">
    <property type="entry name" value="Cyt_trans-like"/>
</dbReference>
<dbReference type="SUPFAM" id="SSF52374">
    <property type="entry name" value="Nucleotidylyl transferase"/>
    <property type="match status" value="1"/>
</dbReference>
<name>A0A7R8WK59_9CRUS</name>
<keyword evidence="4" id="KW-0808">Transferase</keyword>
<dbReference type="Gene3D" id="3.40.50.620">
    <property type="entry name" value="HUPs"/>
    <property type="match status" value="1"/>
</dbReference>
<protein>
    <recommendedName>
        <fullName evidence="10">choline-phosphate cytidylyltransferase</fullName>
        <ecNumber evidence="10">2.7.7.15</ecNumber>
    </recommendedName>
</protein>
<keyword evidence="6" id="KW-0443">Lipid metabolism</keyword>
<organism evidence="11">
    <name type="scientific">Cyprideis torosa</name>
    <dbReference type="NCBI Taxonomy" id="163714"/>
    <lineage>
        <taxon>Eukaryota</taxon>
        <taxon>Metazoa</taxon>
        <taxon>Ecdysozoa</taxon>
        <taxon>Arthropoda</taxon>
        <taxon>Crustacea</taxon>
        <taxon>Oligostraca</taxon>
        <taxon>Ostracoda</taxon>
        <taxon>Podocopa</taxon>
        <taxon>Podocopida</taxon>
        <taxon>Cytherocopina</taxon>
        <taxon>Cytheroidea</taxon>
        <taxon>Cytherideidae</taxon>
        <taxon>Cyprideis</taxon>
    </lineage>
</organism>
<accession>A0A7R8WK59</accession>
<dbReference type="PANTHER" id="PTHR10739:SF13">
    <property type="entry name" value="CHOLINE-PHOSPHATE CYTIDYLYLTRANSFERASE"/>
    <property type="match status" value="1"/>
</dbReference>
<reference evidence="11" key="1">
    <citation type="submission" date="2020-11" db="EMBL/GenBank/DDBJ databases">
        <authorList>
            <person name="Tran Van P."/>
        </authorList>
    </citation>
    <scope>NUCLEOTIDE SEQUENCE</scope>
</reference>
<comment type="similarity">
    <text evidence="2">Belongs to the cytidylyltransferase family.</text>
</comment>
<sequence>MVFPSVFEDFSCMNRSKMKELSGISMFGEEDDLNLFPFESEPGMLPPGTVECPLRREVIPSTMMPLMTGSLQDPTPDESGYVDVFPSGSSPEIDITDTSVEKQCFFRPAVYSDDPEAVRERAACNYADKLTFSDAKTGRVSRRPRVYADGIYDLFHAGHARQLMQAKNMFPNTYLIVGVCNDSLTHEQKGCTVMDEHERYEGVRHCRYVDEVVRNAPWTLTEEFLEQHKIDFVAHDDIPYTTGGFDDVYSKIKAKGMFAPTKRTAGISTSDIVARIVKDYDVYVKRNLARVVVFSLKTVPKVARGCKTNHEHFHEFCEYVVLKNNAIVLDEKKIVLQNKVDLLKDCGKKACQGLGEKKSELLRTWEEKSSSTIGSFLRFFGQENLMKRIIKATRGR</sequence>
<evidence type="ECO:0000256" key="5">
    <source>
        <dbReference type="ARBA" id="ARBA00022695"/>
    </source>
</evidence>
<comment type="pathway">
    <text evidence="9">Phospholipid metabolism; phosphatidylcholine biosynthesis; phosphatidylcholine from phosphocholine: step 1/2.</text>
</comment>
<evidence type="ECO:0000256" key="10">
    <source>
        <dbReference type="ARBA" id="ARBA00026101"/>
    </source>
</evidence>
<dbReference type="OrthoDB" id="17102at2759"/>
<dbReference type="NCBIfam" id="TIGR00125">
    <property type="entry name" value="cyt_tran_rel"/>
    <property type="match status" value="1"/>
</dbReference>
<dbReference type="EMBL" id="OB664169">
    <property type="protein sequence ID" value="CAD7232055.1"/>
    <property type="molecule type" value="Genomic_DNA"/>
</dbReference>
<evidence type="ECO:0000256" key="7">
    <source>
        <dbReference type="ARBA" id="ARBA00023209"/>
    </source>
</evidence>
<gene>
    <name evidence="11" type="ORF">CTOB1V02_LOCUS9896</name>
</gene>
<dbReference type="GO" id="GO:0004105">
    <property type="term" value="F:choline-phosphate cytidylyltransferase activity"/>
    <property type="evidence" value="ECO:0007669"/>
    <property type="project" value="UniProtKB-EC"/>
</dbReference>
<dbReference type="FunFam" id="3.40.50.620:FF:000016">
    <property type="entry name" value="Putative choline-phosphate cytidylyltransferase B"/>
    <property type="match status" value="1"/>
</dbReference>
<keyword evidence="3" id="KW-0444">Lipid biosynthesis</keyword>
<evidence type="ECO:0000256" key="6">
    <source>
        <dbReference type="ARBA" id="ARBA00023098"/>
    </source>
</evidence>
<evidence type="ECO:0000256" key="2">
    <source>
        <dbReference type="ARBA" id="ARBA00010101"/>
    </source>
</evidence>
<dbReference type="Pfam" id="PF01467">
    <property type="entry name" value="CTP_transf_like"/>
    <property type="match status" value="1"/>
</dbReference>
<evidence type="ECO:0000313" key="11">
    <source>
        <dbReference type="EMBL" id="CAD7232055.1"/>
    </source>
</evidence>
<evidence type="ECO:0000256" key="3">
    <source>
        <dbReference type="ARBA" id="ARBA00022516"/>
    </source>
</evidence>
<keyword evidence="5" id="KW-0548">Nucleotidyltransferase</keyword>
<dbReference type="UniPathway" id="UPA00753">
    <property type="reaction ID" value="UER00739"/>
</dbReference>
<evidence type="ECO:0000256" key="8">
    <source>
        <dbReference type="ARBA" id="ARBA00023264"/>
    </source>
</evidence>
<dbReference type="InterPro" id="IPR014729">
    <property type="entry name" value="Rossmann-like_a/b/a_fold"/>
</dbReference>
<dbReference type="GO" id="GO:0031210">
    <property type="term" value="F:phosphatidylcholine binding"/>
    <property type="evidence" value="ECO:0007669"/>
    <property type="project" value="TreeGrafter"/>
</dbReference>
<dbReference type="InterPro" id="IPR045049">
    <property type="entry name" value="Pcy1-like"/>
</dbReference>
<keyword evidence="8" id="KW-1208">Phospholipid metabolism</keyword>
<proteinExistence type="inferred from homology"/>
<keyword evidence="7" id="KW-0594">Phospholipid biosynthesis</keyword>